<dbReference type="SUPFAM" id="SSF52047">
    <property type="entry name" value="RNI-like"/>
    <property type="match status" value="1"/>
</dbReference>
<reference evidence="2" key="2">
    <citation type="submission" date="2023-06" db="EMBL/GenBank/DDBJ databases">
        <authorList>
            <person name="Swenson N.G."/>
            <person name="Wegrzyn J.L."/>
            <person name="Mcevoy S.L."/>
        </authorList>
    </citation>
    <scope>NUCLEOTIDE SEQUENCE</scope>
    <source>
        <strain evidence="2">NS2018</strain>
        <tissue evidence="2">Leaf</tissue>
    </source>
</reference>
<proteinExistence type="predicted"/>
<evidence type="ECO:0000313" key="3">
    <source>
        <dbReference type="Proteomes" id="UP001168877"/>
    </source>
</evidence>
<dbReference type="Proteomes" id="UP001168877">
    <property type="component" value="Unassembled WGS sequence"/>
</dbReference>
<evidence type="ECO:0000313" key="2">
    <source>
        <dbReference type="EMBL" id="KAK0578507.1"/>
    </source>
</evidence>
<dbReference type="Pfam" id="PF24758">
    <property type="entry name" value="LRR_At5g56370"/>
    <property type="match status" value="1"/>
</dbReference>
<evidence type="ECO:0000259" key="1">
    <source>
        <dbReference type="PROSITE" id="PS50181"/>
    </source>
</evidence>
<reference evidence="2" key="1">
    <citation type="journal article" date="2022" name="Plant J.">
        <title>Strategies of tolerance reflected in two North American maple genomes.</title>
        <authorList>
            <person name="McEvoy S.L."/>
            <person name="Sezen U.U."/>
            <person name="Trouern-Trend A."/>
            <person name="McMahon S.M."/>
            <person name="Schaberg P.G."/>
            <person name="Yang J."/>
            <person name="Wegrzyn J.L."/>
            <person name="Swenson N.G."/>
        </authorList>
    </citation>
    <scope>NUCLEOTIDE SEQUENCE</scope>
    <source>
        <strain evidence="2">NS2018</strain>
    </source>
</reference>
<protein>
    <recommendedName>
        <fullName evidence="1">F-box domain-containing protein</fullName>
    </recommendedName>
</protein>
<dbReference type="InterPro" id="IPR036047">
    <property type="entry name" value="F-box-like_dom_sf"/>
</dbReference>
<dbReference type="InterPro" id="IPR001810">
    <property type="entry name" value="F-box_dom"/>
</dbReference>
<dbReference type="SUPFAM" id="SSF81383">
    <property type="entry name" value="F-box domain"/>
    <property type="match status" value="1"/>
</dbReference>
<dbReference type="InterPro" id="IPR050232">
    <property type="entry name" value="FBL13/AtMIF1-like"/>
</dbReference>
<gene>
    <name evidence="2" type="ORF">LWI29_011504</name>
</gene>
<dbReference type="InterPro" id="IPR053781">
    <property type="entry name" value="F-box_AtFBL13-like"/>
</dbReference>
<organism evidence="2 3">
    <name type="scientific">Acer saccharum</name>
    <name type="common">Sugar maple</name>
    <dbReference type="NCBI Taxonomy" id="4024"/>
    <lineage>
        <taxon>Eukaryota</taxon>
        <taxon>Viridiplantae</taxon>
        <taxon>Streptophyta</taxon>
        <taxon>Embryophyta</taxon>
        <taxon>Tracheophyta</taxon>
        <taxon>Spermatophyta</taxon>
        <taxon>Magnoliopsida</taxon>
        <taxon>eudicotyledons</taxon>
        <taxon>Gunneridae</taxon>
        <taxon>Pentapetalae</taxon>
        <taxon>rosids</taxon>
        <taxon>malvids</taxon>
        <taxon>Sapindales</taxon>
        <taxon>Sapindaceae</taxon>
        <taxon>Hippocastanoideae</taxon>
        <taxon>Acereae</taxon>
        <taxon>Acer</taxon>
    </lineage>
</organism>
<dbReference type="EMBL" id="JAUESC010000385">
    <property type="protein sequence ID" value="KAK0578507.1"/>
    <property type="molecule type" value="Genomic_DNA"/>
</dbReference>
<dbReference type="AlphaFoldDB" id="A0AA39RTT9"/>
<dbReference type="CDD" id="cd22160">
    <property type="entry name" value="F-box_AtFBL13-like"/>
    <property type="match status" value="1"/>
</dbReference>
<feature type="domain" description="F-box" evidence="1">
    <location>
        <begin position="14"/>
        <end position="63"/>
    </location>
</feature>
<dbReference type="PANTHER" id="PTHR31900:SF34">
    <property type="entry name" value="EMB|CAB62440.1-RELATED"/>
    <property type="match status" value="1"/>
</dbReference>
<dbReference type="PROSITE" id="PS50181">
    <property type="entry name" value="FBOX"/>
    <property type="match status" value="1"/>
</dbReference>
<dbReference type="Gene3D" id="3.80.10.10">
    <property type="entry name" value="Ribonuclease Inhibitor"/>
    <property type="match status" value="1"/>
</dbReference>
<comment type="caution">
    <text evidence="2">The sequence shown here is derived from an EMBL/GenBank/DDBJ whole genome shotgun (WGS) entry which is preliminary data.</text>
</comment>
<dbReference type="InterPro" id="IPR055411">
    <property type="entry name" value="LRR_FXL15/At3g58940/PEG3-like"/>
</dbReference>
<sequence>MDSGSFGKRHNKGEDIISRMPDDVLSHIISRLQVKDAVKTCVLSSRFKNVWTLIYNLYFYRRTELLNFGELVLRRCQSNNIKKFVLRTRDHLRESDAARLSELICFAVERNVCSLTLKFNVEVGWPMIRLPQSILTCKSLVRLNLRFWDFALDIPDCMVCFPCLKFLSIFVECPNGNLMQKLFRCCPILEELKIKVHQDMKGDVLTFDINVPTLKKLKIYLSVEDDYDISVHRFVVRACNLEYLKVENDFLACFVLGETPFLNKVLSPDIYGNLPSFPNLIYLHLGVDIHIGFALLVQFLNNLPNLEVLVLDKEDVFLYEKVREVRFEL</sequence>
<dbReference type="PANTHER" id="PTHR31900">
    <property type="entry name" value="F-BOX/RNI SUPERFAMILY PROTEIN-RELATED"/>
    <property type="match status" value="1"/>
</dbReference>
<keyword evidence="3" id="KW-1185">Reference proteome</keyword>
<dbReference type="Pfam" id="PF00646">
    <property type="entry name" value="F-box"/>
    <property type="match status" value="1"/>
</dbReference>
<dbReference type="SMART" id="SM00256">
    <property type="entry name" value="FBOX"/>
    <property type="match status" value="1"/>
</dbReference>
<dbReference type="InterPro" id="IPR032675">
    <property type="entry name" value="LRR_dom_sf"/>
</dbReference>
<name>A0AA39RTT9_ACESA</name>
<accession>A0AA39RTT9</accession>